<dbReference type="EMBL" id="JBBWWQ010000003">
    <property type="protein sequence ID" value="KAK8951481.1"/>
    <property type="molecule type" value="Genomic_DNA"/>
</dbReference>
<keyword evidence="2" id="KW-1185">Reference proteome</keyword>
<evidence type="ECO:0000313" key="1">
    <source>
        <dbReference type="EMBL" id="KAK8951481.1"/>
    </source>
</evidence>
<evidence type="ECO:0000313" key="2">
    <source>
        <dbReference type="Proteomes" id="UP001418222"/>
    </source>
</evidence>
<protein>
    <submittedName>
        <fullName evidence="1">Exocyst complex component 2</fullName>
    </submittedName>
</protein>
<comment type="caution">
    <text evidence="1">The sequence shown here is derived from an EMBL/GenBank/DDBJ whole genome shotgun (WGS) entry which is preliminary data.</text>
</comment>
<dbReference type="Proteomes" id="UP001418222">
    <property type="component" value="Unassembled WGS sequence"/>
</dbReference>
<reference evidence="1 2" key="1">
    <citation type="journal article" date="2022" name="Nat. Plants">
        <title>Genomes of leafy and leafless Platanthera orchids illuminate the evolution of mycoheterotrophy.</title>
        <authorList>
            <person name="Li M.H."/>
            <person name="Liu K.W."/>
            <person name="Li Z."/>
            <person name="Lu H.C."/>
            <person name="Ye Q.L."/>
            <person name="Zhang D."/>
            <person name="Wang J.Y."/>
            <person name="Li Y.F."/>
            <person name="Zhong Z.M."/>
            <person name="Liu X."/>
            <person name="Yu X."/>
            <person name="Liu D.K."/>
            <person name="Tu X.D."/>
            <person name="Liu B."/>
            <person name="Hao Y."/>
            <person name="Liao X.Y."/>
            <person name="Jiang Y.T."/>
            <person name="Sun W.H."/>
            <person name="Chen J."/>
            <person name="Chen Y.Q."/>
            <person name="Ai Y."/>
            <person name="Zhai J.W."/>
            <person name="Wu S.S."/>
            <person name="Zhou Z."/>
            <person name="Hsiao Y.Y."/>
            <person name="Wu W.L."/>
            <person name="Chen Y.Y."/>
            <person name="Lin Y.F."/>
            <person name="Hsu J.L."/>
            <person name="Li C.Y."/>
            <person name="Wang Z.W."/>
            <person name="Zhao X."/>
            <person name="Zhong W.Y."/>
            <person name="Ma X.K."/>
            <person name="Ma L."/>
            <person name="Huang J."/>
            <person name="Chen G.Z."/>
            <person name="Huang M.Z."/>
            <person name="Huang L."/>
            <person name="Peng D.H."/>
            <person name="Luo Y.B."/>
            <person name="Zou S.Q."/>
            <person name="Chen S.P."/>
            <person name="Lan S."/>
            <person name="Tsai W.C."/>
            <person name="Van de Peer Y."/>
            <person name="Liu Z.J."/>
        </authorList>
    </citation>
    <scope>NUCLEOTIDE SEQUENCE [LARGE SCALE GENOMIC DNA]</scope>
    <source>
        <strain evidence="1">Lor287</strain>
    </source>
</reference>
<dbReference type="AlphaFoldDB" id="A0AAP0BUV1"/>
<sequence>MTGEEVDVLRGRYISRLTSVLIHHIPAFSWNTLNPWDKRQRQTVDSVLAILREKSLFSKQKMWRNKSKVLELEEESEEQRLPMWLSSTGDRRRWERASTGERDLIKTLEIDTGIRYHQSASPLHQYSPSTLSPSSARSFQGRLAPNYVTATESAREENLLLGEEKETTGSRRGWRRVVGCLGGDLSSVTREEGVAGLKEEEGEQAVAAGGTGVAGAAGCGEKWELRASSDLQEAGLGWLRAASGRRNVEAAKDLQDADVELSPSGTSDIER</sequence>
<accession>A0AAP0BUV1</accession>
<gene>
    <name evidence="1" type="primary">SEC5A</name>
    <name evidence="1" type="ORF">KSP39_PZI004646</name>
</gene>
<organism evidence="1 2">
    <name type="scientific">Platanthera zijinensis</name>
    <dbReference type="NCBI Taxonomy" id="2320716"/>
    <lineage>
        <taxon>Eukaryota</taxon>
        <taxon>Viridiplantae</taxon>
        <taxon>Streptophyta</taxon>
        <taxon>Embryophyta</taxon>
        <taxon>Tracheophyta</taxon>
        <taxon>Spermatophyta</taxon>
        <taxon>Magnoliopsida</taxon>
        <taxon>Liliopsida</taxon>
        <taxon>Asparagales</taxon>
        <taxon>Orchidaceae</taxon>
        <taxon>Orchidoideae</taxon>
        <taxon>Orchideae</taxon>
        <taxon>Orchidinae</taxon>
        <taxon>Platanthera</taxon>
    </lineage>
</organism>
<proteinExistence type="predicted"/>
<name>A0AAP0BUV1_9ASPA</name>